<protein>
    <submittedName>
        <fullName evidence="8">Cation diffusion facilitator CzcD-associated flavoprotein CzcO</fullName>
    </submittedName>
</protein>
<evidence type="ECO:0000256" key="1">
    <source>
        <dbReference type="ARBA" id="ARBA00001974"/>
    </source>
</evidence>
<evidence type="ECO:0000256" key="6">
    <source>
        <dbReference type="ARBA" id="ARBA00023002"/>
    </source>
</evidence>
<evidence type="ECO:0000256" key="7">
    <source>
        <dbReference type="ARBA" id="ARBA00023033"/>
    </source>
</evidence>
<keyword evidence="6" id="KW-0560">Oxidoreductase</keyword>
<keyword evidence="7" id="KW-0503">Monooxygenase</keyword>
<dbReference type="Proteomes" id="UP000703038">
    <property type="component" value="Unassembled WGS sequence"/>
</dbReference>
<dbReference type="Gene3D" id="3.50.50.60">
    <property type="entry name" value="FAD/NAD(P)-binding domain"/>
    <property type="match status" value="2"/>
</dbReference>
<dbReference type="SUPFAM" id="SSF51905">
    <property type="entry name" value="FAD/NAD(P)-binding domain"/>
    <property type="match status" value="1"/>
</dbReference>
<keyword evidence="4" id="KW-0274">FAD</keyword>
<name>A0ABS2KU50_9NOCA</name>
<comment type="similarity">
    <text evidence="2">Belongs to the FAD-binding monooxygenase family.</text>
</comment>
<dbReference type="RefSeq" id="WP_204868511.1">
    <property type="nucleotide sequence ID" value="NZ_JAFBBK010000001.1"/>
</dbReference>
<sequence length="500" mass="54588">MPDTSPRRHHEIVIVGGGFSGLGTAIALRKAGFDDLLIVDDGDGPGGTWQWNTYPGVAVDIPSFSYQFSFAQRSTWSRSYAPGRELRAYAEQIVEEYGLAPHLQFGTRVHGALFDASSARWSVSTSAGEVTARWLIHAGGPLSQPKLPDIEGIDTFEGATMHTSRWKHDVSLAGKRVGVIGTGATAVQVVPEIAPEVDHLAVFQRTPIWCLPKPDFPLGRVGRACLDTVPGVRQIARLASQAFVEATFPVLAHFHKWVPATAALQVAARRYIAAQVRDPATRDALTPTYALGCKRPSFHNSYLSTFNRDNVSLQTASIEAITPGGIRTSDGVQHELDVLVLATGFKVTDRDALPTYPLTSADGTDLAEHWETERFHTYQGVATAGFPNFFTVFGPYGYNGASFFTLVENSAAHIVRVLTEARRRRATFAEVTSAAQEQYMSAILARRSWQVFTDPTCAGANSYYFTRNGDVPFRASTTPEAAWRSRRFPLADYAFGGRAG</sequence>
<dbReference type="EMBL" id="JAFBBK010000001">
    <property type="protein sequence ID" value="MBM7415468.1"/>
    <property type="molecule type" value="Genomic_DNA"/>
</dbReference>
<dbReference type="Pfam" id="PF13738">
    <property type="entry name" value="Pyr_redox_3"/>
    <property type="match status" value="1"/>
</dbReference>
<comment type="cofactor">
    <cofactor evidence="1">
        <name>FAD</name>
        <dbReference type="ChEBI" id="CHEBI:57692"/>
    </cofactor>
</comment>
<keyword evidence="5" id="KW-0521">NADP</keyword>
<keyword evidence="9" id="KW-1185">Reference proteome</keyword>
<comment type="caution">
    <text evidence="8">The sequence shown here is derived from an EMBL/GenBank/DDBJ whole genome shotgun (WGS) entry which is preliminary data.</text>
</comment>
<evidence type="ECO:0000256" key="5">
    <source>
        <dbReference type="ARBA" id="ARBA00022857"/>
    </source>
</evidence>
<evidence type="ECO:0000313" key="8">
    <source>
        <dbReference type="EMBL" id="MBM7415468.1"/>
    </source>
</evidence>
<evidence type="ECO:0000256" key="4">
    <source>
        <dbReference type="ARBA" id="ARBA00022827"/>
    </source>
</evidence>
<gene>
    <name evidence="8" type="ORF">JOE42_002201</name>
</gene>
<dbReference type="InterPro" id="IPR050775">
    <property type="entry name" value="FAD-binding_Monooxygenases"/>
</dbReference>
<accession>A0ABS2KU50</accession>
<evidence type="ECO:0000313" key="9">
    <source>
        <dbReference type="Proteomes" id="UP000703038"/>
    </source>
</evidence>
<proteinExistence type="inferred from homology"/>
<dbReference type="InterPro" id="IPR036188">
    <property type="entry name" value="FAD/NAD-bd_sf"/>
</dbReference>
<evidence type="ECO:0000256" key="2">
    <source>
        <dbReference type="ARBA" id="ARBA00010139"/>
    </source>
</evidence>
<reference evidence="8 9" key="1">
    <citation type="submission" date="2021-01" db="EMBL/GenBank/DDBJ databases">
        <title>Genomics of switchgrass bacterial isolates.</title>
        <authorList>
            <person name="Shade A."/>
        </authorList>
    </citation>
    <scope>NUCLEOTIDE SEQUENCE [LARGE SCALE GENOMIC DNA]</scope>
    <source>
        <strain evidence="8 9">PvP111</strain>
    </source>
</reference>
<dbReference type="PANTHER" id="PTHR43098:SF3">
    <property type="entry name" value="L-ORNITHINE N(5)-MONOOXYGENASE-RELATED"/>
    <property type="match status" value="1"/>
</dbReference>
<evidence type="ECO:0000256" key="3">
    <source>
        <dbReference type="ARBA" id="ARBA00022630"/>
    </source>
</evidence>
<organism evidence="8 9">
    <name type="scientific">Rhodococcoides corynebacterioides</name>
    <dbReference type="NCBI Taxonomy" id="53972"/>
    <lineage>
        <taxon>Bacteria</taxon>
        <taxon>Bacillati</taxon>
        <taxon>Actinomycetota</taxon>
        <taxon>Actinomycetes</taxon>
        <taxon>Mycobacteriales</taxon>
        <taxon>Nocardiaceae</taxon>
        <taxon>Rhodococcoides</taxon>
    </lineage>
</organism>
<dbReference type="PANTHER" id="PTHR43098">
    <property type="entry name" value="L-ORNITHINE N(5)-MONOOXYGENASE-RELATED"/>
    <property type="match status" value="1"/>
</dbReference>
<keyword evidence="3" id="KW-0285">Flavoprotein</keyword>